<keyword evidence="7" id="KW-1185">Reference proteome</keyword>
<feature type="region of interest" description="Disordered" evidence="3">
    <location>
        <begin position="95"/>
        <end position="154"/>
    </location>
</feature>
<evidence type="ECO:0000313" key="7">
    <source>
        <dbReference type="Proteomes" id="UP001612928"/>
    </source>
</evidence>
<evidence type="ECO:0000256" key="2">
    <source>
        <dbReference type="ARBA" id="ARBA00007832"/>
    </source>
</evidence>
<dbReference type="Pfam" id="PF06276">
    <property type="entry name" value="FhuF"/>
    <property type="match status" value="1"/>
</dbReference>
<dbReference type="Proteomes" id="UP001612928">
    <property type="component" value="Unassembled WGS sequence"/>
</dbReference>
<comment type="caution">
    <text evidence="6">The sequence shown here is derived from an EMBL/GenBank/DDBJ whole genome shotgun (WGS) entry which is preliminary data.</text>
</comment>
<evidence type="ECO:0000256" key="3">
    <source>
        <dbReference type="SAM" id="MobiDB-lite"/>
    </source>
</evidence>
<evidence type="ECO:0000313" key="6">
    <source>
        <dbReference type="EMBL" id="MFI7439932.1"/>
    </source>
</evidence>
<feature type="domain" description="Aerobactin siderophore biosynthesis IucA/IucC N-terminal" evidence="4">
    <location>
        <begin position="216"/>
        <end position="416"/>
    </location>
</feature>
<name>A0ABW8A0P4_9ACTN</name>
<evidence type="ECO:0000259" key="4">
    <source>
        <dbReference type="Pfam" id="PF04183"/>
    </source>
</evidence>
<feature type="domain" description="Aerobactin siderophore biosynthesis IucA/IucC-like C-terminal" evidence="5">
    <location>
        <begin position="453"/>
        <end position="605"/>
    </location>
</feature>
<dbReference type="Pfam" id="PF04183">
    <property type="entry name" value="IucA_IucC"/>
    <property type="match status" value="1"/>
</dbReference>
<dbReference type="InterPro" id="IPR022770">
    <property type="entry name" value="IucA/IucC-like_C"/>
</dbReference>
<dbReference type="Gene3D" id="1.10.510.40">
    <property type="match status" value="1"/>
</dbReference>
<accession>A0ABW8A0P4</accession>
<reference evidence="6 7" key="1">
    <citation type="submission" date="2024-10" db="EMBL/GenBank/DDBJ databases">
        <title>The Natural Products Discovery Center: Release of the First 8490 Sequenced Strains for Exploring Actinobacteria Biosynthetic Diversity.</title>
        <authorList>
            <person name="Kalkreuter E."/>
            <person name="Kautsar S.A."/>
            <person name="Yang D."/>
            <person name="Bader C.D."/>
            <person name="Teijaro C.N."/>
            <person name="Fluegel L."/>
            <person name="Davis C.M."/>
            <person name="Simpson J.R."/>
            <person name="Lauterbach L."/>
            <person name="Steele A.D."/>
            <person name="Gui C."/>
            <person name="Meng S."/>
            <person name="Li G."/>
            <person name="Viehrig K."/>
            <person name="Ye F."/>
            <person name="Su P."/>
            <person name="Kiefer A.F."/>
            <person name="Nichols A."/>
            <person name="Cepeda A.J."/>
            <person name="Yan W."/>
            <person name="Fan B."/>
            <person name="Jiang Y."/>
            <person name="Adhikari A."/>
            <person name="Zheng C.-J."/>
            <person name="Schuster L."/>
            <person name="Cowan T.M."/>
            <person name="Smanski M.J."/>
            <person name="Chevrette M.G."/>
            <person name="De Carvalho L.P.S."/>
            <person name="Shen B."/>
        </authorList>
    </citation>
    <scope>NUCLEOTIDE SEQUENCE [LARGE SCALE GENOMIC DNA]</scope>
    <source>
        <strain evidence="6 7">NPDC049503</strain>
    </source>
</reference>
<protein>
    <submittedName>
        <fullName evidence="6">IucA/IucC family protein</fullName>
    </submittedName>
</protein>
<dbReference type="EMBL" id="JBITMB010000002">
    <property type="protein sequence ID" value="MFI7439932.1"/>
    <property type="molecule type" value="Genomic_DNA"/>
</dbReference>
<evidence type="ECO:0000259" key="5">
    <source>
        <dbReference type="Pfam" id="PF06276"/>
    </source>
</evidence>
<evidence type="ECO:0000256" key="1">
    <source>
        <dbReference type="ARBA" id="ARBA00004924"/>
    </source>
</evidence>
<feature type="compositionally biased region" description="Low complexity" evidence="3">
    <location>
        <begin position="100"/>
        <end position="115"/>
    </location>
</feature>
<sequence length="623" mass="64352">MSHVPPPPGGARSGFPDEAETGFAAEFAAELAAVRPGLTAPCAAALPGARAAVLARLWRGLLYEPLPGVADRGPGSVLLGDGRLLTGPARLPHDLDPAVPTSTLPTGTLPTGSLPTREHRTGGNPTGGNPTGGHLLGDEPGGGQPGGGHPGGGHGGGMVVWLDGRAYTDPAELLAALGLPGTARLVGDLERSTASLALSRAGAAALDPARGPGRDLAFEQDVVDGHPYHPCCRNRPGFSVAEQLAYAPEHRPVVRLDLVAVPAARCLLAGPWPARLTDGDRILVPVHPWQSRHRLPELGLEPSGRSIPARPLMSLRTLAPLDGGPHVKTAVSARMTSHVRDISAASVRDAVPLSDLLTRAAARLGSAGPYVARYLCGAAALVDGRPSAEVAVLLREPPSRFAGSGEVVAPLAALTARPADGGPPLIHVLAGGRPAREAHTRGAAARRGGGAGWMAAFARAAFGAGLGLLAMGVALEAHGQNLLVVLDRHGRPVRLVYRDLADIRVSPARLARHGLETPPLHARLLTDDPWRLREKLFGSLVGTTFGTLVSALGQGDRDVEARLWDEVAAAARRAFDELPATGRADRAALFGAELPVKAHTLMQLEGGPPGDRWAYLPNPLAGA</sequence>
<dbReference type="InterPro" id="IPR007310">
    <property type="entry name" value="Aerobactin_biosyn_IucA/IucC_N"/>
</dbReference>
<comment type="pathway">
    <text evidence="1">Siderophore biosynthesis.</text>
</comment>
<feature type="compositionally biased region" description="Gly residues" evidence="3">
    <location>
        <begin position="124"/>
        <end position="154"/>
    </location>
</feature>
<dbReference type="RefSeq" id="WP_397019619.1">
    <property type="nucleotide sequence ID" value="NZ_JBITMB010000002.1"/>
</dbReference>
<dbReference type="PANTHER" id="PTHR34384">
    <property type="entry name" value="L-2,3-DIAMINOPROPANOATE--CITRATE LIGASE"/>
    <property type="match status" value="1"/>
</dbReference>
<dbReference type="InterPro" id="IPR037455">
    <property type="entry name" value="LucA/IucC-like"/>
</dbReference>
<gene>
    <name evidence="6" type="ORF">ACIBP5_08240</name>
</gene>
<dbReference type="Gene3D" id="6.10.250.3370">
    <property type="match status" value="1"/>
</dbReference>
<organism evidence="6 7">
    <name type="scientific">Nonomuraea indica</name>
    <dbReference type="NCBI Taxonomy" id="1581193"/>
    <lineage>
        <taxon>Bacteria</taxon>
        <taxon>Bacillati</taxon>
        <taxon>Actinomycetota</taxon>
        <taxon>Actinomycetes</taxon>
        <taxon>Streptosporangiales</taxon>
        <taxon>Streptosporangiaceae</taxon>
        <taxon>Nonomuraea</taxon>
    </lineage>
</organism>
<comment type="similarity">
    <text evidence="2">Belongs to the IucA/IucC family.</text>
</comment>
<dbReference type="PANTHER" id="PTHR34384:SF5">
    <property type="entry name" value="L-2,3-DIAMINOPROPANOATE--CITRATE LIGASE"/>
    <property type="match status" value="1"/>
</dbReference>
<proteinExistence type="inferred from homology"/>